<dbReference type="SMART" id="SM00636">
    <property type="entry name" value="Glyco_18"/>
    <property type="match status" value="1"/>
</dbReference>
<evidence type="ECO:0000256" key="4">
    <source>
        <dbReference type="ARBA" id="ARBA00023295"/>
    </source>
</evidence>
<evidence type="ECO:0000313" key="8">
    <source>
        <dbReference type="EMBL" id="RAJ77564.1"/>
    </source>
</evidence>
<sequence>MKQLLICMGVLFTFACTKNSQAPLGLSRGNTKPVTESRIITGFPKGRVVAYFFRSDHDWRSHLSSIDLSKITDLNIAFINPNANGNFANENWTALGALIQSVHNQSKRVYFSIGGGNPPASLATYLSAANRSTLISNIVYFTTYLGFDGIDIDLENDLITGDTARYAGFINDLKVAMDANHKDVNVALAQWEAADYFISSTTLNKFNLINIMSYDSVGPWNPGAPGQHSSYTLAVNNFQFFLSRGVPASKLFIGVPFYGYAFGSSSTQTGYSYNDIVTAYPGAENKDTVNIPGGGVIYYNGIPTIQSKVDYATSNGAGGISIWEIQQDTPSSDSRSLLTTIYNKMQ</sequence>
<gene>
    <name evidence="8" type="ORF">CLV59_107331</name>
</gene>
<comment type="caution">
    <text evidence="8">The sequence shown here is derived from an EMBL/GenBank/DDBJ whole genome shotgun (WGS) entry which is preliminary data.</text>
</comment>
<evidence type="ECO:0000256" key="2">
    <source>
        <dbReference type="ARBA" id="ARBA00012729"/>
    </source>
</evidence>
<dbReference type="Gene3D" id="3.40.5.30">
    <property type="entry name" value="(Trans)glycosidases - domain 2"/>
    <property type="match status" value="1"/>
</dbReference>
<comment type="similarity">
    <text evidence="6">Belongs to the glycosyl hydrolase 18 family.</text>
</comment>
<dbReference type="Pfam" id="PF00704">
    <property type="entry name" value="Glyco_hydro_18"/>
    <property type="match status" value="1"/>
</dbReference>
<dbReference type="AlphaFoldDB" id="A0A327VT30"/>
<name>A0A327VT30_9BACT</name>
<evidence type="ECO:0000256" key="1">
    <source>
        <dbReference type="ARBA" id="ARBA00000822"/>
    </source>
</evidence>
<dbReference type="EMBL" id="QLMA01000007">
    <property type="protein sequence ID" value="RAJ77564.1"/>
    <property type="molecule type" value="Genomic_DNA"/>
</dbReference>
<keyword evidence="4 5" id="KW-0326">Glycosidase</keyword>
<dbReference type="SUPFAM" id="SSF51445">
    <property type="entry name" value="(Trans)glycosidases"/>
    <property type="match status" value="1"/>
</dbReference>
<dbReference type="GO" id="GO:0006032">
    <property type="term" value="P:chitin catabolic process"/>
    <property type="evidence" value="ECO:0007669"/>
    <property type="project" value="TreeGrafter"/>
</dbReference>
<dbReference type="InterPro" id="IPR001223">
    <property type="entry name" value="Glyco_hydro18_cat"/>
</dbReference>
<evidence type="ECO:0000256" key="6">
    <source>
        <dbReference type="RuleBase" id="RU004453"/>
    </source>
</evidence>
<dbReference type="GO" id="GO:0005975">
    <property type="term" value="P:carbohydrate metabolic process"/>
    <property type="evidence" value="ECO:0007669"/>
    <property type="project" value="InterPro"/>
</dbReference>
<dbReference type="PROSITE" id="PS01095">
    <property type="entry name" value="GH18_1"/>
    <property type="match status" value="1"/>
</dbReference>
<evidence type="ECO:0000259" key="7">
    <source>
        <dbReference type="PROSITE" id="PS51910"/>
    </source>
</evidence>
<comment type="catalytic activity">
    <reaction evidence="1">
        <text>Random endo-hydrolysis of N-acetyl-beta-D-glucosaminide (1-&gt;4)-beta-linkages in chitin and chitodextrins.</text>
        <dbReference type="EC" id="3.2.1.14"/>
    </reaction>
</comment>
<keyword evidence="3 5" id="KW-0378">Hydrolase</keyword>
<dbReference type="InterPro" id="IPR001579">
    <property type="entry name" value="Glyco_hydro_18_chit_AS"/>
</dbReference>
<reference evidence="8 9" key="1">
    <citation type="submission" date="2018-06" db="EMBL/GenBank/DDBJ databases">
        <title>Genomic Encyclopedia of Archaeal and Bacterial Type Strains, Phase II (KMG-II): from individual species to whole genera.</title>
        <authorList>
            <person name="Goeker M."/>
        </authorList>
    </citation>
    <scope>NUCLEOTIDE SEQUENCE [LARGE SCALE GENOMIC DNA]</scope>
    <source>
        <strain evidence="8 9">DSM 29821</strain>
    </source>
</reference>
<dbReference type="Proteomes" id="UP000249819">
    <property type="component" value="Unassembled WGS sequence"/>
</dbReference>
<feature type="domain" description="GH18" evidence="7">
    <location>
        <begin position="46"/>
        <end position="346"/>
    </location>
</feature>
<evidence type="ECO:0000313" key="9">
    <source>
        <dbReference type="Proteomes" id="UP000249819"/>
    </source>
</evidence>
<evidence type="ECO:0000256" key="3">
    <source>
        <dbReference type="ARBA" id="ARBA00022801"/>
    </source>
</evidence>
<dbReference type="InterPro" id="IPR017853">
    <property type="entry name" value="GH"/>
</dbReference>
<dbReference type="Gene3D" id="3.20.20.80">
    <property type="entry name" value="Glycosidases"/>
    <property type="match status" value="1"/>
</dbReference>
<dbReference type="PROSITE" id="PS51910">
    <property type="entry name" value="GH18_2"/>
    <property type="match status" value="1"/>
</dbReference>
<organism evidence="8 9">
    <name type="scientific">Chitinophaga dinghuensis</name>
    <dbReference type="NCBI Taxonomy" id="1539050"/>
    <lineage>
        <taxon>Bacteria</taxon>
        <taxon>Pseudomonadati</taxon>
        <taxon>Bacteroidota</taxon>
        <taxon>Chitinophagia</taxon>
        <taxon>Chitinophagales</taxon>
        <taxon>Chitinophagaceae</taxon>
        <taxon>Chitinophaga</taxon>
    </lineage>
</organism>
<dbReference type="GO" id="GO:0008843">
    <property type="term" value="F:endochitinase activity"/>
    <property type="evidence" value="ECO:0007669"/>
    <property type="project" value="UniProtKB-EC"/>
</dbReference>
<dbReference type="InterPro" id="IPR011583">
    <property type="entry name" value="Chitinase_II/V-like_cat"/>
</dbReference>
<proteinExistence type="inferred from homology"/>
<dbReference type="OrthoDB" id="9775889at2"/>
<protein>
    <recommendedName>
        <fullName evidence="2">chitinase</fullName>
        <ecNumber evidence="2">3.2.1.14</ecNumber>
    </recommendedName>
</protein>
<keyword evidence="9" id="KW-1185">Reference proteome</keyword>
<dbReference type="InterPro" id="IPR050314">
    <property type="entry name" value="Glycosyl_Hydrlase_18"/>
</dbReference>
<dbReference type="GO" id="GO:0005576">
    <property type="term" value="C:extracellular region"/>
    <property type="evidence" value="ECO:0007669"/>
    <property type="project" value="TreeGrafter"/>
</dbReference>
<dbReference type="EC" id="3.2.1.14" evidence="2"/>
<dbReference type="PANTHER" id="PTHR11177">
    <property type="entry name" value="CHITINASE"/>
    <property type="match status" value="1"/>
</dbReference>
<evidence type="ECO:0000256" key="5">
    <source>
        <dbReference type="RuleBase" id="RU000489"/>
    </source>
</evidence>
<dbReference type="PANTHER" id="PTHR11177:SF317">
    <property type="entry name" value="CHITINASE 12-RELATED"/>
    <property type="match status" value="1"/>
</dbReference>
<dbReference type="PROSITE" id="PS51257">
    <property type="entry name" value="PROKAR_LIPOPROTEIN"/>
    <property type="match status" value="1"/>
</dbReference>
<dbReference type="GO" id="GO:0008061">
    <property type="term" value="F:chitin binding"/>
    <property type="evidence" value="ECO:0007669"/>
    <property type="project" value="InterPro"/>
</dbReference>
<dbReference type="RefSeq" id="WP_111594143.1">
    <property type="nucleotide sequence ID" value="NZ_QLMA01000007.1"/>
</dbReference>
<accession>A0A327VT30</accession>